<dbReference type="PROSITE" id="PS00843">
    <property type="entry name" value="DALA_DALA_LIGASE_1"/>
    <property type="match status" value="1"/>
</dbReference>
<sequence>MRKNVLVFFGGKSCENEISVITGIMACNLLDASRFEVFPVYISQSGELFCGGALLDPAAYREPRGRFTRAALVNGKLYSLHGRRLREVCVPDCALNCCHGTGGEDGCVPALLALNGIPSASPDMAPSALFMDKAQTKLIANALGVPVLPWVRIGERSYKRRGAMALRTVEERLGYPVIVKPARLGSSIGISVAEDRARLAYAIEAAFAYDGTVIAEKYLEDRREINCACYRKGDELVVSACEEPKTSHRILTFADKYLDGGKQRASGFPAEIPEECADRVQSYTKLLYRRTDLRGIVRADFLLSGGDVYFNEMNTVPGSLAWYLFCGRMADFTRLLTVLVEQGICDFRDGANKKLLKNCGVLSAVPRGKARR</sequence>
<dbReference type="AlphaFoldDB" id="A0A9D2D6X9"/>
<dbReference type="PANTHER" id="PTHR23132:SF23">
    <property type="entry name" value="D-ALANINE--D-ALANINE LIGASE B"/>
    <property type="match status" value="1"/>
</dbReference>
<dbReference type="GO" id="GO:0008716">
    <property type="term" value="F:D-alanine-D-alanine ligase activity"/>
    <property type="evidence" value="ECO:0007669"/>
    <property type="project" value="UniProtKB-UniRule"/>
</dbReference>
<evidence type="ECO:0000256" key="1">
    <source>
        <dbReference type="ARBA" id="ARBA00004496"/>
    </source>
</evidence>
<evidence type="ECO:0000256" key="11">
    <source>
        <dbReference type="PROSITE-ProRule" id="PRU00409"/>
    </source>
</evidence>
<feature type="domain" description="ATP-grasp" evidence="12">
    <location>
        <begin position="137"/>
        <end position="341"/>
    </location>
</feature>
<accession>A0A9D2D6X9</accession>
<comment type="subcellular location">
    <subcellularLocation>
        <location evidence="1 10">Cytoplasm</location>
    </subcellularLocation>
</comment>
<comment type="similarity">
    <text evidence="2 10">Belongs to the D-alanine--D-alanine ligase family.</text>
</comment>
<keyword evidence="9 10" id="KW-0961">Cell wall biogenesis/degradation</keyword>
<keyword evidence="5 11" id="KW-0547">Nucleotide-binding</keyword>
<gene>
    <name evidence="10" type="primary">ddl</name>
    <name evidence="13" type="ORF">H9726_04060</name>
</gene>
<dbReference type="Gene3D" id="3.30.1490.20">
    <property type="entry name" value="ATP-grasp fold, A domain"/>
    <property type="match status" value="1"/>
</dbReference>
<evidence type="ECO:0000256" key="7">
    <source>
        <dbReference type="ARBA" id="ARBA00022960"/>
    </source>
</evidence>
<evidence type="ECO:0000313" key="14">
    <source>
        <dbReference type="Proteomes" id="UP000824025"/>
    </source>
</evidence>
<dbReference type="InterPro" id="IPR011095">
    <property type="entry name" value="Dala_Dala_lig_C"/>
</dbReference>
<keyword evidence="6 11" id="KW-0067">ATP-binding</keyword>
<dbReference type="HAMAP" id="MF_00047">
    <property type="entry name" value="Dala_Dala_lig"/>
    <property type="match status" value="1"/>
</dbReference>
<dbReference type="PROSITE" id="PS50975">
    <property type="entry name" value="ATP_GRASP"/>
    <property type="match status" value="1"/>
</dbReference>
<reference evidence="13" key="1">
    <citation type="journal article" date="2021" name="PeerJ">
        <title>Extensive microbial diversity within the chicken gut microbiome revealed by metagenomics and culture.</title>
        <authorList>
            <person name="Gilroy R."/>
            <person name="Ravi A."/>
            <person name="Getino M."/>
            <person name="Pursley I."/>
            <person name="Horton D.L."/>
            <person name="Alikhan N.F."/>
            <person name="Baker D."/>
            <person name="Gharbi K."/>
            <person name="Hall N."/>
            <person name="Watson M."/>
            <person name="Adriaenssens E.M."/>
            <person name="Foster-Nyarko E."/>
            <person name="Jarju S."/>
            <person name="Secka A."/>
            <person name="Antonio M."/>
            <person name="Oren A."/>
            <person name="Chaudhuri R.R."/>
            <person name="La Ragione R."/>
            <person name="Hildebrand F."/>
            <person name="Pallen M.J."/>
        </authorList>
    </citation>
    <scope>NUCLEOTIDE SEQUENCE</scope>
    <source>
        <strain evidence="13">CHK192-19661</strain>
    </source>
</reference>
<comment type="function">
    <text evidence="10">Cell wall formation.</text>
</comment>
<dbReference type="EMBL" id="DXCF01000021">
    <property type="protein sequence ID" value="HIZ09644.1"/>
    <property type="molecule type" value="Genomic_DNA"/>
</dbReference>
<proteinExistence type="inferred from homology"/>
<keyword evidence="4 10" id="KW-0436">Ligase</keyword>
<protein>
    <recommendedName>
        <fullName evidence="10">D-alanine--D-alanine ligase</fullName>
        <ecNumber evidence="10">6.3.2.4</ecNumber>
    </recommendedName>
    <alternativeName>
        <fullName evidence="10">D-Ala-D-Ala ligase</fullName>
    </alternativeName>
    <alternativeName>
        <fullName evidence="10">D-alanylalanine synthetase</fullName>
    </alternativeName>
</protein>
<dbReference type="InterPro" id="IPR011761">
    <property type="entry name" value="ATP-grasp"/>
</dbReference>
<keyword evidence="3 10" id="KW-0963">Cytoplasm</keyword>
<evidence type="ECO:0000256" key="9">
    <source>
        <dbReference type="ARBA" id="ARBA00023316"/>
    </source>
</evidence>
<dbReference type="GO" id="GO:0046872">
    <property type="term" value="F:metal ion binding"/>
    <property type="evidence" value="ECO:0007669"/>
    <property type="project" value="InterPro"/>
</dbReference>
<dbReference type="InterPro" id="IPR005905">
    <property type="entry name" value="D_ala_D_ala"/>
</dbReference>
<dbReference type="PROSITE" id="PS00844">
    <property type="entry name" value="DALA_DALA_LIGASE_2"/>
    <property type="match status" value="1"/>
</dbReference>
<name>A0A9D2D6X9_9FIRM</name>
<dbReference type="GO" id="GO:0005737">
    <property type="term" value="C:cytoplasm"/>
    <property type="evidence" value="ECO:0007669"/>
    <property type="project" value="UniProtKB-SubCell"/>
</dbReference>
<dbReference type="EC" id="6.3.2.4" evidence="10"/>
<dbReference type="PANTHER" id="PTHR23132">
    <property type="entry name" value="D-ALANINE--D-ALANINE LIGASE"/>
    <property type="match status" value="1"/>
</dbReference>
<comment type="catalytic activity">
    <reaction evidence="10">
        <text>2 D-alanine + ATP = D-alanyl-D-alanine + ADP + phosphate + H(+)</text>
        <dbReference type="Rhea" id="RHEA:11224"/>
        <dbReference type="ChEBI" id="CHEBI:15378"/>
        <dbReference type="ChEBI" id="CHEBI:30616"/>
        <dbReference type="ChEBI" id="CHEBI:43474"/>
        <dbReference type="ChEBI" id="CHEBI:57416"/>
        <dbReference type="ChEBI" id="CHEBI:57822"/>
        <dbReference type="ChEBI" id="CHEBI:456216"/>
        <dbReference type="EC" id="6.3.2.4"/>
    </reaction>
</comment>
<evidence type="ECO:0000256" key="8">
    <source>
        <dbReference type="ARBA" id="ARBA00022984"/>
    </source>
</evidence>
<reference evidence="13" key="2">
    <citation type="submission" date="2021-04" db="EMBL/GenBank/DDBJ databases">
        <authorList>
            <person name="Gilroy R."/>
        </authorList>
    </citation>
    <scope>NUCLEOTIDE SEQUENCE</scope>
    <source>
        <strain evidence="13">CHK192-19661</strain>
    </source>
</reference>
<evidence type="ECO:0000256" key="3">
    <source>
        <dbReference type="ARBA" id="ARBA00022490"/>
    </source>
</evidence>
<dbReference type="GO" id="GO:0071555">
    <property type="term" value="P:cell wall organization"/>
    <property type="evidence" value="ECO:0007669"/>
    <property type="project" value="UniProtKB-KW"/>
</dbReference>
<dbReference type="GO" id="GO:0005524">
    <property type="term" value="F:ATP binding"/>
    <property type="evidence" value="ECO:0007669"/>
    <property type="project" value="UniProtKB-UniRule"/>
</dbReference>
<dbReference type="Gene3D" id="3.40.50.20">
    <property type="match status" value="1"/>
</dbReference>
<comment type="pathway">
    <text evidence="10">Cell wall biogenesis; peptidoglycan biosynthesis.</text>
</comment>
<dbReference type="InterPro" id="IPR011127">
    <property type="entry name" value="Dala_Dala_lig_N"/>
</dbReference>
<evidence type="ECO:0000256" key="4">
    <source>
        <dbReference type="ARBA" id="ARBA00022598"/>
    </source>
</evidence>
<dbReference type="GO" id="GO:0009252">
    <property type="term" value="P:peptidoglycan biosynthetic process"/>
    <property type="evidence" value="ECO:0007669"/>
    <property type="project" value="UniProtKB-UniRule"/>
</dbReference>
<comment type="caution">
    <text evidence="13">The sequence shown here is derived from an EMBL/GenBank/DDBJ whole genome shotgun (WGS) entry which is preliminary data.</text>
</comment>
<keyword evidence="8 10" id="KW-0573">Peptidoglycan synthesis</keyword>
<dbReference type="Proteomes" id="UP000824025">
    <property type="component" value="Unassembled WGS sequence"/>
</dbReference>
<evidence type="ECO:0000259" key="12">
    <source>
        <dbReference type="PROSITE" id="PS50975"/>
    </source>
</evidence>
<dbReference type="GO" id="GO:0008360">
    <property type="term" value="P:regulation of cell shape"/>
    <property type="evidence" value="ECO:0007669"/>
    <property type="project" value="UniProtKB-KW"/>
</dbReference>
<dbReference type="Pfam" id="PF01820">
    <property type="entry name" value="Dala_Dala_lig_N"/>
    <property type="match status" value="1"/>
</dbReference>
<dbReference type="SUPFAM" id="SSF56059">
    <property type="entry name" value="Glutathione synthetase ATP-binding domain-like"/>
    <property type="match status" value="1"/>
</dbReference>
<dbReference type="InterPro" id="IPR016185">
    <property type="entry name" value="PreATP-grasp_dom_sf"/>
</dbReference>
<evidence type="ECO:0000256" key="10">
    <source>
        <dbReference type="HAMAP-Rule" id="MF_00047"/>
    </source>
</evidence>
<dbReference type="InterPro" id="IPR000291">
    <property type="entry name" value="D-Ala_lig_Van_CS"/>
</dbReference>
<dbReference type="SUPFAM" id="SSF52440">
    <property type="entry name" value="PreATP-grasp domain"/>
    <property type="match status" value="1"/>
</dbReference>
<dbReference type="Pfam" id="PF07478">
    <property type="entry name" value="Dala_Dala_lig_C"/>
    <property type="match status" value="1"/>
</dbReference>
<keyword evidence="7 10" id="KW-0133">Cell shape</keyword>
<dbReference type="Gene3D" id="3.30.470.20">
    <property type="entry name" value="ATP-grasp fold, B domain"/>
    <property type="match status" value="1"/>
</dbReference>
<dbReference type="InterPro" id="IPR013815">
    <property type="entry name" value="ATP_grasp_subdomain_1"/>
</dbReference>
<evidence type="ECO:0000256" key="2">
    <source>
        <dbReference type="ARBA" id="ARBA00010871"/>
    </source>
</evidence>
<organism evidence="13 14">
    <name type="scientific">Candidatus Borkfalkia avicola</name>
    <dbReference type="NCBI Taxonomy" id="2838503"/>
    <lineage>
        <taxon>Bacteria</taxon>
        <taxon>Bacillati</taxon>
        <taxon>Bacillota</taxon>
        <taxon>Clostridia</taxon>
        <taxon>Christensenellales</taxon>
        <taxon>Christensenellaceae</taxon>
        <taxon>Candidatus Borkfalkia</taxon>
    </lineage>
</organism>
<evidence type="ECO:0000256" key="6">
    <source>
        <dbReference type="ARBA" id="ARBA00022840"/>
    </source>
</evidence>
<evidence type="ECO:0000313" key="13">
    <source>
        <dbReference type="EMBL" id="HIZ09644.1"/>
    </source>
</evidence>
<evidence type="ECO:0000256" key="5">
    <source>
        <dbReference type="ARBA" id="ARBA00022741"/>
    </source>
</evidence>